<organism evidence="8">
    <name type="scientific">Corethrella appendiculata</name>
    <dbReference type="NCBI Taxonomy" id="1370023"/>
    <lineage>
        <taxon>Eukaryota</taxon>
        <taxon>Metazoa</taxon>
        <taxon>Ecdysozoa</taxon>
        <taxon>Arthropoda</taxon>
        <taxon>Hexapoda</taxon>
        <taxon>Insecta</taxon>
        <taxon>Pterygota</taxon>
        <taxon>Neoptera</taxon>
        <taxon>Endopterygota</taxon>
        <taxon>Diptera</taxon>
        <taxon>Nematocera</taxon>
        <taxon>Culicoidea</taxon>
        <taxon>Chaoboridae</taxon>
        <taxon>Corethrella</taxon>
    </lineage>
</organism>
<comment type="similarity">
    <text evidence="2">Belongs to the EMC6 family.</text>
</comment>
<dbReference type="PANTHER" id="PTHR12906">
    <property type="entry name" value="PROTEIN C20ORF24 RAB5-INTERACTING PROTEIN"/>
    <property type="match status" value="1"/>
</dbReference>
<feature type="transmembrane region" description="Helical" evidence="7">
    <location>
        <begin position="68"/>
        <end position="85"/>
    </location>
</feature>
<dbReference type="AlphaFoldDB" id="U5ES66"/>
<keyword evidence="4" id="KW-0256">Endoplasmic reticulum</keyword>
<keyword evidence="6 7" id="KW-0472">Membrane</keyword>
<comment type="subcellular location">
    <subcellularLocation>
        <location evidence="1">Endoplasmic reticulum membrane</location>
        <topology evidence="1">Multi-pass membrane protein</topology>
    </subcellularLocation>
</comment>
<proteinExistence type="evidence at transcript level"/>
<feature type="transmembrane region" description="Helical" evidence="7">
    <location>
        <begin position="106"/>
        <end position="125"/>
    </location>
</feature>
<dbReference type="GO" id="GO:0005739">
    <property type="term" value="C:mitochondrion"/>
    <property type="evidence" value="ECO:0007669"/>
    <property type="project" value="GOC"/>
</dbReference>
<evidence type="ECO:0000256" key="6">
    <source>
        <dbReference type="ARBA" id="ARBA00023136"/>
    </source>
</evidence>
<evidence type="ECO:0000256" key="3">
    <source>
        <dbReference type="ARBA" id="ARBA00022692"/>
    </source>
</evidence>
<feature type="transmembrane region" description="Helical" evidence="7">
    <location>
        <begin position="43"/>
        <end position="62"/>
    </location>
</feature>
<evidence type="ECO:0000313" key="8">
    <source>
        <dbReference type="EMBL" id="JAB56485.1"/>
    </source>
</evidence>
<evidence type="ECO:0000256" key="1">
    <source>
        <dbReference type="ARBA" id="ARBA00004477"/>
    </source>
</evidence>
<keyword evidence="3 7" id="KW-0812">Transmembrane</keyword>
<accession>U5ES66</accession>
<evidence type="ECO:0000256" key="4">
    <source>
        <dbReference type="ARBA" id="ARBA00022824"/>
    </source>
</evidence>
<dbReference type="InterPro" id="IPR010742">
    <property type="entry name" value="RCAF1"/>
</dbReference>
<dbReference type="GO" id="GO:0097250">
    <property type="term" value="P:mitochondrial respirasome assembly"/>
    <property type="evidence" value="ECO:0007669"/>
    <property type="project" value="InterPro"/>
</dbReference>
<dbReference type="PANTHER" id="PTHR12906:SF0">
    <property type="entry name" value="GEL COMPLEX SUBUNIT OPTI"/>
    <property type="match status" value="1"/>
</dbReference>
<evidence type="ECO:0000256" key="7">
    <source>
        <dbReference type="SAM" id="Phobius"/>
    </source>
</evidence>
<reference evidence="8" key="1">
    <citation type="journal article" date="2014" name="Insect Biochem. Mol. Biol.">
        <title>An insight into the sialome of the frog biting fly, Corethrella appendiculata.</title>
        <authorList>
            <person name="Ribeiro J.M.C."/>
            <person name="Chagas A.C."/>
            <person name="Pham V.M."/>
            <person name="Lounibos L.P."/>
            <person name="Calvo E."/>
        </authorList>
    </citation>
    <scope>NUCLEOTIDE SEQUENCE</scope>
    <source>
        <tissue evidence="8">Salivary glands</tissue>
    </source>
</reference>
<dbReference type="Pfam" id="PF07019">
    <property type="entry name" value="EMC6"/>
    <property type="match status" value="1"/>
</dbReference>
<dbReference type="GO" id="GO:0005789">
    <property type="term" value="C:endoplasmic reticulum membrane"/>
    <property type="evidence" value="ECO:0007669"/>
    <property type="project" value="UniProtKB-SubCell"/>
</dbReference>
<dbReference type="EMBL" id="GANO01003386">
    <property type="protein sequence ID" value="JAB56485.1"/>
    <property type="molecule type" value="mRNA"/>
</dbReference>
<keyword evidence="5 7" id="KW-1133">Transmembrane helix</keyword>
<name>U5ES66_9DIPT</name>
<evidence type="ECO:0000256" key="5">
    <source>
        <dbReference type="ARBA" id="ARBA00022989"/>
    </source>
</evidence>
<protein>
    <submittedName>
        <fullName evidence="8">Putative rab5-interacting protein</fullName>
    </submittedName>
</protein>
<sequence length="133" mass="15302">MVAKNSSSDYKLNKSKSVDIIGCWKRSITKNAEWPDKDEFLDVIYWQRQVLGIIIGVIWGIIPLKGFIALALFAVINCGIIYLYCTNFQSIDEELYGGAWELIKEGFMTSFACFLVTWIIFYTGLHFDHLMVE</sequence>
<dbReference type="InterPro" id="IPR029008">
    <property type="entry name" value="EMC6-like"/>
</dbReference>
<evidence type="ECO:0000256" key="2">
    <source>
        <dbReference type="ARBA" id="ARBA00009436"/>
    </source>
</evidence>